<proteinExistence type="predicted"/>
<name>A0A4P6EJG5_9MICO</name>
<dbReference type="OrthoDB" id="9793856at2"/>
<organism evidence="3 4">
    <name type="scientific">Microbacterium protaetiae</name>
    <dbReference type="NCBI Taxonomy" id="2509458"/>
    <lineage>
        <taxon>Bacteria</taxon>
        <taxon>Bacillati</taxon>
        <taxon>Actinomycetota</taxon>
        <taxon>Actinomycetes</taxon>
        <taxon>Micrococcales</taxon>
        <taxon>Microbacteriaceae</taxon>
        <taxon>Microbacterium</taxon>
    </lineage>
</organism>
<dbReference type="EMBL" id="CP035494">
    <property type="protein sequence ID" value="QAY60247.1"/>
    <property type="molecule type" value="Genomic_DNA"/>
</dbReference>
<sequence>MSAPHAPDDFAGPLADVFGDRRHAAALARLLVSPDAALPVPPAVERAVWDRAGAHDRASAAGLLSRARADLAEPWPQPLAHDAARVHRDGDRATWEKAAFARQHRLTRLAVAAALTGEAAWIDEVADGVQLLCEQSSWCWPAHDDTFSRHGAVLATVTDPYLDLGAGEVAAQLAWLDQLLGTPLDEHYPGLRTRIRHEVRTRIIAPFVNRRDWHWIGLDGHVHNWNPWIHANVLVTALRLLDGADDGMLRAEVIALVIAGLDRYVAALPADGAVDEGYSYWWAGAARALEALDLLAHATDGALDALPAVPALRETVAFPHRCQLGDGWVVDIADGQARPSEPQPWDTLFRAARRVGDSEAEAFARAHRDVRVSEALGLGRTLRALTDGAWLAASPTPSPLPRDVWLPSTQVLLTRENGGSPFGLTLVAKGGHNDENHNHNDVGELIVCSDGVPVLVDAGRPTYTATTFGSDRYDIWTMQSTWHNVPQVAGTAQAAGAAFAARDVAVRIDDAAGALSLELVGAYPQPALLSWRRSMTLDRAARRVVVDDAWELADDAPAGTMIRMLVAGAVRLSSGVAHITPLAGASPVAVRWEGGIPARLIERPLEDPMLSEVWGEALTMIELDVGDRRAVSVAVERDKTSEGEGR</sequence>
<keyword evidence="4" id="KW-1185">Reference proteome</keyword>
<evidence type="ECO:0000313" key="4">
    <source>
        <dbReference type="Proteomes" id="UP000293995"/>
    </source>
</evidence>
<dbReference type="Proteomes" id="UP000293995">
    <property type="component" value="Chromosome"/>
</dbReference>
<dbReference type="AlphaFoldDB" id="A0A4P6EJG5"/>
<accession>A0A4P6EJG5</accession>
<dbReference type="RefSeq" id="WP_129389257.1">
    <property type="nucleotide sequence ID" value="NZ_CP035494.1"/>
</dbReference>
<comment type="subcellular location">
    <subcellularLocation>
        <location evidence="1">Cell envelope</location>
    </subcellularLocation>
</comment>
<evidence type="ECO:0000256" key="1">
    <source>
        <dbReference type="ARBA" id="ARBA00004196"/>
    </source>
</evidence>
<dbReference type="InterPro" id="IPR008929">
    <property type="entry name" value="Chondroitin_lyas"/>
</dbReference>
<dbReference type="Gene3D" id="2.70.98.70">
    <property type="match status" value="1"/>
</dbReference>
<reference evidence="3 4" key="1">
    <citation type="submission" date="2019-01" db="EMBL/GenBank/DDBJ databases">
        <title>Genome sequencing of strain DFW100M-13.</title>
        <authorList>
            <person name="Heo J."/>
            <person name="Kim S.-J."/>
            <person name="Kim J.-S."/>
            <person name="Hong S.-B."/>
            <person name="Kwon S.-W."/>
        </authorList>
    </citation>
    <scope>NUCLEOTIDE SEQUENCE [LARGE SCALE GENOMIC DNA]</scope>
    <source>
        <strain evidence="3 4">DFW100M-13</strain>
    </source>
</reference>
<gene>
    <name evidence="3" type="ORF">ET475_09775</name>
</gene>
<dbReference type="KEGG" id="mprt:ET475_09775"/>
<dbReference type="Gene3D" id="1.50.10.100">
    <property type="entry name" value="Chondroitin AC/alginate lyase"/>
    <property type="match status" value="1"/>
</dbReference>
<dbReference type="GO" id="GO:0030313">
    <property type="term" value="C:cell envelope"/>
    <property type="evidence" value="ECO:0007669"/>
    <property type="project" value="UniProtKB-SubCell"/>
</dbReference>
<dbReference type="GO" id="GO:0016829">
    <property type="term" value="F:lyase activity"/>
    <property type="evidence" value="ECO:0007669"/>
    <property type="project" value="InterPro"/>
</dbReference>
<protein>
    <recommendedName>
        <fullName evidence="2">Heparinase II/III-like C-terminal domain-containing protein</fullName>
    </recommendedName>
</protein>
<evidence type="ECO:0000259" key="2">
    <source>
        <dbReference type="Pfam" id="PF07940"/>
    </source>
</evidence>
<dbReference type="SUPFAM" id="SSF48230">
    <property type="entry name" value="Chondroitin AC/alginate lyase"/>
    <property type="match status" value="1"/>
</dbReference>
<evidence type="ECO:0000313" key="3">
    <source>
        <dbReference type="EMBL" id="QAY60247.1"/>
    </source>
</evidence>
<dbReference type="Pfam" id="PF07940">
    <property type="entry name" value="Hepar_II_III_C"/>
    <property type="match status" value="1"/>
</dbReference>
<dbReference type="InterPro" id="IPR012480">
    <property type="entry name" value="Hepar_II_III_C"/>
</dbReference>
<feature type="domain" description="Heparinase II/III-like C-terminal" evidence="2">
    <location>
        <begin position="432"/>
        <end position="575"/>
    </location>
</feature>